<gene>
    <name evidence="7" type="ORF">SCF082_LOCUS8425</name>
</gene>
<dbReference type="InterPro" id="IPR011012">
    <property type="entry name" value="Longin-like_dom_sf"/>
</dbReference>
<dbReference type="Gene3D" id="3.30.450.50">
    <property type="entry name" value="Longin domain"/>
    <property type="match status" value="1"/>
</dbReference>
<evidence type="ECO:0000256" key="4">
    <source>
        <dbReference type="SAM" id="MobiDB-lite"/>
    </source>
</evidence>
<keyword evidence="5" id="KW-0812">Transmembrane</keyword>
<accession>A0ABP0IR23</accession>
<evidence type="ECO:0000313" key="8">
    <source>
        <dbReference type="Proteomes" id="UP001642464"/>
    </source>
</evidence>
<dbReference type="PANTHER" id="PTHR21136">
    <property type="entry name" value="SNARE PROTEINS"/>
    <property type="match status" value="1"/>
</dbReference>
<dbReference type="EMBL" id="CAXAMM010004809">
    <property type="protein sequence ID" value="CAK9005040.1"/>
    <property type="molecule type" value="Genomic_DNA"/>
</dbReference>
<comment type="similarity">
    <text evidence="1">Belongs to the synaptobrevin family.</text>
</comment>
<sequence>MLHPKSHGRGYGAIQHGAGAPDRPEAGGTSRTANGTNGLGGWTRAPGRAGGAILYAVVARGKVVLSEYTSISGNFPTVTRVLLSKVAADTSERMSYIYDNFAFHYILEGGMAYVCLSHEFFNRKVAFAFLNDVKARFENMFEPQEVLAAGPFGMNSEFSRVLHKQMEFFTASSRGRSGRGAASSRLLALDQQEESVVENIEKLLQKGEKIELLVDTAPLHTQKKAASSRFTERIRNSLRWKNARVNALVLAFIVITALILVTSMCGGPGLPTC</sequence>
<dbReference type="InterPro" id="IPR051097">
    <property type="entry name" value="Synaptobrevin-like_transport"/>
</dbReference>
<keyword evidence="5" id="KW-1133">Transmembrane helix</keyword>
<name>A0ABP0IR23_9DINO</name>
<dbReference type="Proteomes" id="UP001642464">
    <property type="component" value="Unassembled WGS sequence"/>
</dbReference>
<proteinExistence type="inferred from homology"/>
<organism evidence="7 8">
    <name type="scientific">Durusdinium trenchii</name>
    <dbReference type="NCBI Taxonomy" id="1381693"/>
    <lineage>
        <taxon>Eukaryota</taxon>
        <taxon>Sar</taxon>
        <taxon>Alveolata</taxon>
        <taxon>Dinophyceae</taxon>
        <taxon>Suessiales</taxon>
        <taxon>Symbiodiniaceae</taxon>
        <taxon>Durusdinium</taxon>
    </lineage>
</organism>
<reference evidence="7 8" key="1">
    <citation type="submission" date="2024-02" db="EMBL/GenBank/DDBJ databases">
        <authorList>
            <person name="Chen Y."/>
            <person name="Shah S."/>
            <person name="Dougan E. K."/>
            <person name="Thang M."/>
            <person name="Chan C."/>
        </authorList>
    </citation>
    <scope>NUCLEOTIDE SEQUENCE [LARGE SCALE GENOMIC DNA]</scope>
</reference>
<dbReference type="SMART" id="SM01270">
    <property type="entry name" value="Longin"/>
    <property type="match status" value="1"/>
</dbReference>
<dbReference type="Pfam" id="PF00957">
    <property type="entry name" value="Synaptobrevin"/>
    <property type="match status" value="1"/>
</dbReference>
<dbReference type="InterPro" id="IPR042855">
    <property type="entry name" value="V_SNARE_CC"/>
</dbReference>
<comment type="caution">
    <text evidence="7">The sequence shown here is derived from an EMBL/GenBank/DDBJ whole genome shotgun (WGS) entry which is preliminary data.</text>
</comment>
<dbReference type="PROSITE" id="PS50859">
    <property type="entry name" value="LONGIN"/>
    <property type="match status" value="1"/>
</dbReference>
<evidence type="ECO:0000313" key="7">
    <source>
        <dbReference type="EMBL" id="CAK9005040.1"/>
    </source>
</evidence>
<evidence type="ECO:0000256" key="2">
    <source>
        <dbReference type="ARBA" id="ARBA00023136"/>
    </source>
</evidence>
<feature type="domain" description="Longin" evidence="6">
    <location>
        <begin position="57"/>
        <end position="162"/>
    </location>
</feature>
<dbReference type="SUPFAM" id="SSF64356">
    <property type="entry name" value="SNARE-like"/>
    <property type="match status" value="1"/>
</dbReference>
<evidence type="ECO:0000256" key="5">
    <source>
        <dbReference type="SAM" id="Phobius"/>
    </source>
</evidence>
<keyword evidence="2 5" id="KW-0472">Membrane</keyword>
<feature type="region of interest" description="Disordered" evidence="4">
    <location>
        <begin position="1"/>
        <end position="42"/>
    </location>
</feature>
<evidence type="ECO:0000256" key="3">
    <source>
        <dbReference type="ARBA" id="ARBA00046280"/>
    </source>
</evidence>
<protein>
    <submittedName>
        <fullName evidence="7">Vesicle-associated membrane protein 714 (AtVAMP714)</fullName>
    </submittedName>
</protein>
<dbReference type="InterPro" id="IPR010908">
    <property type="entry name" value="Longin_dom"/>
</dbReference>
<dbReference type="Pfam" id="PF13774">
    <property type="entry name" value="Longin"/>
    <property type="match status" value="1"/>
</dbReference>
<evidence type="ECO:0000259" key="6">
    <source>
        <dbReference type="PROSITE" id="PS50859"/>
    </source>
</evidence>
<dbReference type="Gene3D" id="1.20.5.110">
    <property type="match status" value="1"/>
</dbReference>
<dbReference type="CDD" id="cd14824">
    <property type="entry name" value="Longin"/>
    <property type="match status" value="1"/>
</dbReference>
<dbReference type="PANTHER" id="PTHR21136:SF168">
    <property type="entry name" value="VESICLE-ASSOCIATED MEMBRANE PROTEIN 9"/>
    <property type="match status" value="1"/>
</dbReference>
<evidence type="ECO:0000256" key="1">
    <source>
        <dbReference type="ARBA" id="ARBA00008025"/>
    </source>
</evidence>
<keyword evidence="8" id="KW-1185">Reference proteome</keyword>
<feature type="transmembrane region" description="Helical" evidence="5">
    <location>
        <begin position="245"/>
        <end position="270"/>
    </location>
</feature>
<comment type="subcellular location">
    <subcellularLocation>
        <location evidence="3">Endomembrane system</location>
        <topology evidence="3">Single-pass type IV membrane protein</topology>
    </subcellularLocation>
</comment>